<dbReference type="EC" id="2.3.1.-" evidence="2"/>
<dbReference type="PANTHER" id="PTHR39173">
    <property type="entry name" value="ACETYLTRANSFERASE"/>
    <property type="match status" value="1"/>
</dbReference>
<dbReference type="RefSeq" id="WP_220166026.1">
    <property type="nucleotide sequence ID" value="NZ_JAIBOA010000006.1"/>
</dbReference>
<proteinExistence type="predicted"/>
<dbReference type="Pfam" id="PF13302">
    <property type="entry name" value="Acetyltransf_3"/>
    <property type="match status" value="1"/>
</dbReference>
<reference evidence="2 3" key="1">
    <citation type="submission" date="2021-07" db="EMBL/GenBank/DDBJ databases">
        <title>Actinomadura sp. PM05-2 isolated from lichen.</title>
        <authorList>
            <person name="Somphong A."/>
            <person name="Phongsopitanun W."/>
            <person name="Tanasupawat S."/>
            <person name="Peongsungnone V."/>
        </authorList>
    </citation>
    <scope>NUCLEOTIDE SEQUENCE [LARGE SCALE GENOMIC DNA]</scope>
    <source>
        <strain evidence="2 3">PM05-2</strain>
    </source>
</reference>
<organism evidence="2 3">
    <name type="scientific">Actinomadura parmotrematis</name>
    <dbReference type="NCBI Taxonomy" id="2864039"/>
    <lineage>
        <taxon>Bacteria</taxon>
        <taxon>Bacillati</taxon>
        <taxon>Actinomycetota</taxon>
        <taxon>Actinomycetes</taxon>
        <taxon>Streptosporangiales</taxon>
        <taxon>Thermomonosporaceae</taxon>
        <taxon>Actinomadura</taxon>
    </lineage>
</organism>
<evidence type="ECO:0000259" key="1">
    <source>
        <dbReference type="PROSITE" id="PS51186"/>
    </source>
</evidence>
<dbReference type="SUPFAM" id="SSF55729">
    <property type="entry name" value="Acyl-CoA N-acyltransferases (Nat)"/>
    <property type="match status" value="1"/>
</dbReference>
<gene>
    <name evidence="2" type="ORF">K1Y72_11900</name>
</gene>
<keyword evidence="2" id="KW-0808">Transferase</keyword>
<dbReference type="GO" id="GO:0016746">
    <property type="term" value="F:acyltransferase activity"/>
    <property type="evidence" value="ECO:0007669"/>
    <property type="project" value="UniProtKB-KW"/>
</dbReference>
<dbReference type="Gene3D" id="3.40.630.30">
    <property type="match status" value="1"/>
</dbReference>
<dbReference type="PANTHER" id="PTHR39173:SF1">
    <property type="entry name" value="ACETYLTRANSFERASE"/>
    <property type="match status" value="1"/>
</dbReference>
<feature type="domain" description="N-acetyltransferase" evidence="1">
    <location>
        <begin position="35"/>
        <end position="180"/>
    </location>
</feature>
<protein>
    <submittedName>
        <fullName evidence="2">GNAT family N-acetyltransferase</fullName>
        <ecNumber evidence="2">2.3.1.-</ecNumber>
    </submittedName>
</protein>
<keyword evidence="2" id="KW-0012">Acyltransferase</keyword>
<evidence type="ECO:0000313" key="3">
    <source>
        <dbReference type="Proteomes" id="UP000774570"/>
    </source>
</evidence>
<dbReference type="EMBL" id="JAIBOA010000006">
    <property type="protein sequence ID" value="MBW8483077.1"/>
    <property type="molecule type" value="Genomic_DNA"/>
</dbReference>
<dbReference type="CDD" id="cd04301">
    <property type="entry name" value="NAT_SF"/>
    <property type="match status" value="1"/>
</dbReference>
<dbReference type="Proteomes" id="UP000774570">
    <property type="component" value="Unassembled WGS sequence"/>
</dbReference>
<comment type="caution">
    <text evidence="2">The sequence shown here is derived from an EMBL/GenBank/DDBJ whole genome shotgun (WGS) entry which is preliminary data.</text>
</comment>
<dbReference type="InterPro" id="IPR016181">
    <property type="entry name" value="Acyl_CoA_acyltransferase"/>
</dbReference>
<sequence>MPRLVPPSTDVHASFLAAMAEFRAEGRGAPDDASAIGRDLRAHGDAWRDPAVFARHVAALRADALPETPRPEGFVPSTTLWYVEGEEFLGRLDIRHELNDWLLERGGHIGYDVRPAARRRGHATAMLRAALPVAASLGIDRALVTCDVGNEPSRRVIQACGGVYEDTRKGKLRHWIPTAG</sequence>
<keyword evidence="3" id="KW-1185">Reference proteome</keyword>
<dbReference type="InterPro" id="IPR000182">
    <property type="entry name" value="GNAT_dom"/>
</dbReference>
<name>A0ABS7FRP9_9ACTN</name>
<accession>A0ABS7FRP9</accession>
<evidence type="ECO:0000313" key="2">
    <source>
        <dbReference type="EMBL" id="MBW8483077.1"/>
    </source>
</evidence>
<dbReference type="PROSITE" id="PS51186">
    <property type="entry name" value="GNAT"/>
    <property type="match status" value="1"/>
</dbReference>